<name>A0A1S2PNC3_9ACTN</name>
<dbReference type="OrthoDB" id="8156917at2"/>
<dbReference type="SUPFAM" id="SSF55469">
    <property type="entry name" value="FMN-dependent nitroreductase-like"/>
    <property type="match status" value="2"/>
</dbReference>
<protein>
    <submittedName>
        <fullName evidence="1">Nitroreductase</fullName>
    </submittedName>
</protein>
<dbReference type="GO" id="GO:0016491">
    <property type="term" value="F:oxidoreductase activity"/>
    <property type="evidence" value="ECO:0007669"/>
    <property type="project" value="InterPro"/>
</dbReference>
<dbReference type="InterPro" id="IPR050627">
    <property type="entry name" value="Nitroreductase/BluB"/>
</dbReference>
<dbReference type="AlphaFoldDB" id="A0A1S2PNC3"/>
<dbReference type="EMBL" id="MLYO01000065">
    <property type="protein sequence ID" value="OIJ95307.1"/>
    <property type="molecule type" value="Genomic_DNA"/>
</dbReference>
<evidence type="ECO:0000313" key="2">
    <source>
        <dbReference type="Proteomes" id="UP000179642"/>
    </source>
</evidence>
<comment type="caution">
    <text evidence="1">The sequence shown here is derived from an EMBL/GenBank/DDBJ whole genome shotgun (WGS) entry which is preliminary data.</text>
</comment>
<dbReference type="Gene3D" id="3.40.109.10">
    <property type="entry name" value="NADH Oxidase"/>
    <property type="match status" value="1"/>
</dbReference>
<proteinExistence type="predicted"/>
<dbReference type="NCBIfam" id="NF047509">
    <property type="entry name" value="Rv3131_FMN_oxido"/>
    <property type="match status" value="1"/>
</dbReference>
<sequence>MTAQPLDVDTVAGLVAEAAAAPSLHNAQPWNFRYLRDLGVLRLYADLERALPRTDPDNHGLHVGCGAALLNLRVAAAAAGLAPVVRLLPDPACPEFLAEAHLCGTGTPDGALARLSSAIRRRHSSRFPFREETLPTAVRETLQQAALAEGAQLLFPGAWHVQSILELVRDAEGREALAPDVREETARWAHNGSSGKAGAVDGIAAEAFGPRQRHTTVPVRDFAAGRPVPERGWAPFEREPNIALLGTAHDGPADWLSAGQALERVLLRATMDGLVASVTSQPLEWPEIRWAVRDPVSAMAHVQMVIRLGHGPEGPASPRRAVAEVLDVL</sequence>
<organism evidence="1 2">
    <name type="scientific">Streptomyces monashensis</name>
    <dbReference type="NCBI Taxonomy" id="1678012"/>
    <lineage>
        <taxon>Bacteria</taxon>
        <taxon>Bacillati</taxon>
        <taxon>Actinomycetota</taxon>
        <taxon>Actinomycetes</taxon>
        <taxon>Kitasatosporales</taxon>
        <taxon>Streptomycetaceae</taxon>
        <taxon>Streptomyces</taxon>
    </lineage>
</organism>
<dbReference type="RefSeq" id="WP_071384954.1">
    <property type="nucleotide sequence ID" value="NZ_MLYO01000065.1"/>
</dbReference>
<accession>A0A1S2PNC3</accession>
<dbReference type="InterPro" id="IPR000415">
    <property type="entry name" value="Nitroreductase-like"/>
</dbReference>
<gene>
    <name evidence="1" type="ORF">BIV23_34650</name>
</gene>
<keyword evidence="2" id="KW-1185">Reference proteome</keyword>
<dbReference type="PANTHER" id="PTHR23026">
    <property type="entry name" value="NADPH NITROREDUCTASE"/>
    <property type="match status" value="1"/>
</dbReference>
<dbReference type="PANTHER" id="PTHR23026:SF123">
    <property type="entry name" value="NAD(P)H NITROREDUCTASE RV3131-RELATED"/>
    <property type="match status" value="1"/>
</dbReference>
<dbReference type="Proteomes" id="UP000179642">
    <property type="component" value="Unassembled WGS sequence"/>
</dbReference>
<reference evidence="1 2" key="1">
    <citation type="submission" date="2016-10" db="EMBL/GenBank/DDBJ databases">
        <title>Genome sequence of Streptomyces sp. MUSC 1.</title>
        <authorList>
            <person name="Lee L.-H."/>
            <person name="Ser H.-L."/>
            <person name="Law J.W.-F."/>
        </authorList>
    </citation>
    <scope>NUCLEOTIDE SEQUENCE [LARGE SCALE GENOMIC DNA]</scope>
    <source>
        <strain evidence="1 2">MUSC 1</strain>
    </source>
</reference>
<evidence type="ECO:0000313" key="1">
    <source>
        <dbReference type="EMBL" id="OIJ95307.1"/>
    </source>
</evidence>